<evidence type="ECO:0000313" key="9">
    <source>
        <dbReference type="Proteomes" id="UP000183047"/>
    </source>
</evidence>
<organism evidence="8 9">
    <name type="scientific">Butyrivibrio hungatei</name>
    <dbReference type="NCBI Taxonomy" id="185008"/>
    <lineage>
        <taxon>Bacteria</taxon>
        <taxon>Bacillati</taxon>
        <taxon>Bacillota</taxon>
        <taxon>Clostridia</taxon>
        <taxon>Lachnospirales</taxon>
        <taxon>Lachnospiraceae</taxon>
        <taxon>Butyrivibrio</taxon>
    </lineage>
</organism>
<dbReference type="GO" id="GO:0055085">
    <property type="term" value="P:transmembrane transport"/>
    <property type="evidence" value="ECO:0007669"/>
    <property type="project" value="InterPro"/>
</dbReference>
<comment type="similarity">
    <text evidence="6">Belongs to the binding-protein-dependent transport system permease family.</text>
</comment>
<dbReference type="Pfam" id="PF00528">
    <property type="entry name" value="BPD_transp_1"/>
    <property type="match status" value="1"/>
</dbReference>
<evidence type="ECO:0000256" key="4">
    <source>
        <dbReference type="ARBA" id="ARBA00022989"/>
    </source>
</evidence>
<evidence type="ECO:0000256" key="1">
    <source>
        <dbReference type="ARBA" id="ARBA00004141"/>
    </source>
</evidence>
<reference evidence="9" key="1">
    <citation type="submission" date="2016-10" db="EMBL/GenBank/DDBJ databases">
        <authorList>
            <person name="Varghese N."/>
            <person name="Submissions S."/>
        </authorList>
    </citation>
    <scope>NUCLEOTIDE SEQUENCE [LARGE SCALE GENOMIC DNA]</scope>
    <source>
        <strain evidence="9">XBD2006</strain>
    </source>
</reference>
<keyword evidence="2 6" id="KW-0812">Transmembrane</keyword>
<comment type="subcellular location">
    <subcellularLocation>
        <location evidence="6">Cell membrane</location>
        <topology evidence="6">Multi-pass membrane protein</topology>
    </subcellularLocation>
    <subcellularLocation>
        <location evidence="1">Membrane</location>
        <topology evidence="1">Multi-pass membrane protein</topology>
    </subcellularLocation>
</comment>
<dbReference type="EMBL" id="FMUR01000007">
    <property type="protein sequence ID" value="SCY08311.1"/>
    <property type="molecule type" value="Genomic_DNA"/>
</dbReference>
<keyword evidence="3" id="KW-0029">Amino-acid transport</keyword>
<evidence type="ECO:0000256" key="6">
    <source>
        <dbReference type="RuleBase" id="RU363032"/>
    </source>
</evidence>
<dbReference type="Proteomes" id="UP000183047">
    <property type="component" value="Unassembled WGS sequence"/>
</dbReference>
<evidence type="ECO:0000256" key="2">
    <source>
        <dbReference type="ARBA" id="ARBA00022692"/>
    </source>
</evidence>
<evidence type="ECO:0000259" key="7">
    <source>
        <dbReference type="PROSITE" id="PS50928"/>
    </source>
</evidence>
<dbReference type="InterPro" id="IPR043429">
    <property type="entry name" value="ArtM/GltK/GlnP/TcyL/YhdX-like"/>
</dbReference>
<feature type="transmembrane region" description="Helical" evidence="6">
    <location>
        <begin position="202"/>
        <end position="223"/>
    </location>
</feature>
<feature type="transmembrane region" description="Helical" evidence="6">
    <location>
        <begin position="15"/>
        <end position="43"/>
    </location>
</feature>
<dbReference type="GO" id="GO:0006865">
    <property type="term" value="P:amino acid transport"/>
    <property type="evidence" value="ECO:0007669"/>
    <property type="project" value="UniProtKB-KW"/>
</dbReference>
<gene>
    <name evidence="8" type="ORF">SAMN02910451_01330</name>
</gene>
<name>A0A1G5D1C0_9FIRM</name>
<dbReference type="Gene3D" id="1.10.3720.10">
    <property type="entry name" value="MetI-like"/>
    <property type="match status" value="1"/>
</dbReference>
<dbReference type="GO" id="GO:0005886">
    <property type="term" value="C:plasma membrane"/>
    <property type="evidence" value="ECO:0007669"/>
    <property type="project" value="UniProtKB-SubCell"/>
</dbReference>
<dbReference type="PANTHER" id="PTHR30614:SF0">
    <property type="entry name" value="L-CYSTINE TRANSPORT SYSTEM PERMEASE PROTEIN TCYL"/>
    <property type="match status" value="1"/>
</dbReference>
<keyword evidence="9" id="KW-1185">Reference proteome</keyword>
<dbReference type="OrthoDB" id="9787841at2"/>
<feature type="transmembrane region" description="Helical" evidence="6">
    <location>
        <begin position="55"/>
        <end position="78"/>
    </location>
</feature>
<sequence>MSFSVSSFWESLVSALAYAPVTIKLTAITFVVSLVLGTIIATIRYYKVPVLSQIFAVFVTVYLGLPTMVAILLYNIIFMTCYADVANVLHITVPISEVDPIIIGYFVLILGTSCSVSESVRGAFRGIDKVQFEAGYSIGLGKFKTLTRVIYPQMVPILLPGLQNSLIGLLKASNLVSAISVIEIMTGALLPSLLYYSYLEGYVAAALVYWLIGIGIEVIGYLAEKNSGKYLKQVATG</sequence>
<evidence type="ECO:0000313" key="8">
    <source>
        <dbReference type="EMBL" id="SCY08311.1"/>
    </source>
</evidence>
<keyword evidence="6" id="KW-0813">Transport</keyword>
<dbReference type="SUPFAM" id="SSF161098">
    <property type="entry name" value="MetI-like"/>
    <property type="match status" value="1"/>
</dbReference>
<protein>
    <submittedName>
        <fullName evidence="8">L-cystine transport system permease protein</fullName>
    </submittedName>
</protein>
<dbReference type="AlphaFoldDB" id="A0A1G5D1C0"/>
<evidence type="ECO:0000256" key="5">
    <source>
        <dbReference type="ARBA" id="ARBA00023136"/>
    </source>
</evidence>
<dbReference type="PROSITE" id="PS50928">
    <property type="entry name" value="ABC_TM1"/>
    <property type="match status" value="1"/>
</dbReference>
<dbReference type="PANTHER" id="PTHR30614">
    <property type="entry name" value="MEMBRANE COMPONENT OF AMINO ACID ABC TRANSPORTER"/>
    <property type="match status" value="1"/>
</dbReference>
<feature type="transmembrane region" description="Helical" evidence="6">
    <location>
        <begin position="175"/>
        <end position="196"/>
    </location>
</feature>
<accession>A0A1G5D1C0</accession>
<feature type="domain" description="ABC transmembrane type-1" evidence="7">
    <location>
        <begin position="19"/>
        <end position="220"/>
    </location>
</feature>
<keyword evidence="5 6" id="KW-0472">Membrane</keyword>
<dbReference type="CDD" id="cd06261">
    <property type="entry name" value="TM_PBP2"/>
    <property type="match status" value="1"/>
</dbReference>
<keyword evidence="4 6" id="KW-1133">Transmembrane helix</keyword>
<evidence type="ECO:0000256" key="3">
    <source>
        <dbReference type="ARBA" id="ARBA00022970"/>
    </source>
</evidence>
<dbReference type="InterPro" id="IPR035906">
    <property type="entry name" value="MetI-like_sf"/>
</dbReference>
<proteinExistence type="inferred from homology"/>
<feature type="transmembrane region" description="Helical" evidence="6">
    <location>
        <begin position="98"/>
        <end position="116"/>
    </location>
</feature>
<dbReference type="InterPro" id="IPR000515">
    <property type="entry name" value="MetI-like"/>
</dbReference>
<dbReference type="RefSeq" id="WP_074461984.1">
    <property type="nucleotide sequence ID" value="NZ_FMUR01000007.1"/>
</dbReference>